<evidence type="ECO:0000256" key="1">
    <source>
        <dbReference type="ARBA" id="ARBA00022729"/>
    </source>
</evidence>
<evidence type="ECO:0000256" key="2">
    <source>
        <dbReference type="SAM" id="MobiDB-lite"/>
    </source>
</evidence>
<feature type="compositionally biased region" description="Low complexity" evidence="2">
    <location>
        <begin position="37"/>
        <end position="83"/>
    </location>
</feature>
<dbReference type="Proteomes" id="UP001528912">
    <property type="component" value="Unassembled WGS sequence"/>
</dbReference>
<organism evidence="4 5">
    <name type="scientific">Luteipulveratus flavus</name>
    <dbReference type="NCBI Taxonomy" id="3031728"/>
    <lineage>
        <taxon>Bacteria</taxon>
        <taxon>Bacillati</taxon>
        <taxon>Actinomycetota</taxon>
        <taxon>Actinomycetes</taxon>
        <taxon>Micrococcales</taxon>
        <taxon>Dermacoccaceae</taxon>
        <taxon>Luteipulveratus</taxon>
    </lineage>
</organism>
<name>A0ABT6CAZ0_9MICO</name>
<evidence type="ECO:0000313" key="4">
    <source>
        <dbReference type="EMBL" id="MDF8265224.1"/>
    </source>
</evidence>
<dbReference type="RefSeq" id="WP_277192548.1">
    <property type="nucleotide sequence ID" value="NZ_JAROAV010000033.1"/>
</dbReference>
<feature type="chain" id="PRO_5047177178" description="DUF4352 domain-containing protein" evidence="3">
    <location>
        <begin position="23"/>
        <end position="239"/>
    </location>
</feature>
<reference evidence="4 5" key="1">
    <citation type="submission" date="2023-03" db="EMBL/GenBank/DDBJ databases">
        <title>YIM 133296 draft genome.</title>
        <authorList>
            <person name="Xiong L."/>
        </authorList>
    </citation>
    <scope>NUCLEOTIDE SEQUENCE [LARGE SCALE GENOMIC DNA]</scope>
    <source>
        <strain evidence="4 5">YIM 133296</strain>
    </source>
</reference>
<sequence>MIATRRLRLAVIPAAFAALALAGCQDEAPTAAPPAAPTSQAPAATSSAPAPTAAPSSEAPSSQAPAPAPTSSTPSPNSSGPASGVECNSTLSSNRRGDSPAKPIGTKQAASGIGFSKDDSVEVIVGKPTIDSTSTDDYFPGDGMVVLKFPTLIKATAGSAVVSYLNFSLLDPEGNPCDPDVSGTVVAKTQQLDVTTVKAGDSLSGLLVFAAPAGADYTKYNVVFASESRGKAELAWTAS</sequence>
<comment type="caution">
    <text evidence="4">The sequence shown here is derived from an EMBL/GenBank/DDBJ whole genome shotgun (WGS) entry which is preliminary data.</text>
</comment>
<feature type="signal peptide" evidence="3">
    <location>
        <begin position="1"/>
        <end position="22"/>
    </location>
</feature>
<proteinExistence type="predicted"/>
<protein>
    <recommendedName>
        <fullName evidence="6">DUF4352 domain-containing protein</fullName>
    </recommendedName>
</protein>
<keyword evidence="5" id="KW-1185">Reference proteome</keyword>
<keyword evidence="1 3" id="KW-0732">Signal</keyword>
<dbReference type="EMBL" id="JAROAV010000033">
    <property type="protein sequence ID" value="MDF8265224.1"/>
    <property type="molecule type" value="Genomic_DNA"/>
</dbReference>
<dbReference type="Gene3D" id="2.60.40.1240">
    <property type="match status" value="1"/>
</dbReference>
<dbReference type="InterPro" id="IPR029050">
    <property type="entry name" value="Immunoprotect_excell_Ig-like"/>
</dbReference>
<accession>A0ABT6CAZ0</accession>
<evidence type="ECO:0000256" key="3">
    <source>
        <dbReference type="SAM" id="SignalP"/>
    </source>
</evidence>
<dbReference type="PROSITE" id="PS51257">
    <property type="entry name" value="PROKAR_LIPOPROTEIN"/>
    <property type="match status" value="1"/>
</dbReference>
<feature type="region of interest" description="Disordered" evidence="2">
    <location>
        <begin position="28"/>
        <end position="112"/>
    </location>
</feature>
<evidence type="ECO:0000313" key="5">
    <source>
        <dbReference type="Proteomes" id="UP001528912"/>
    </source>
</evidence>
<evidence type="ECO:0008006" key="6">
    <source>
        <dbReference type="Google" id="ProtNLM"/>
    </source>
</evidence>
<gene>
    <name evidence="4" type="ORF">P4R38_13285</name>
</gene>